<sequence length="242" mass="26479">MTISPDQTVWFEFGFIRISSTLLFTWLVMALLVLLARWITHRLAADATLSPWQNLLEVLVEGIQGQIRDIARRDSVPYLPFVGTLFVFIATCNLLAIVPGFEPPTGSLSTTTALALCVLVAVPLFGIRRRGWRAYLRDYLEPTPIMLPLNLVGELARTLALAVRLYGNVMSGAVVGAILLIITPLFFPVLMHALELLTGIIQAYIFAVLATVYLAAATAAHDLSPHASSPSSSEDEGRIHEP</sequence>
<keyword evidence="15" id="KW-1185">Reference proteome</keyword>
<organism evidence="14 15">
    <name type="scientific">Candidatus Competibacter phosphatis</name>
    <dbReference type="NCBI Taxonomy" id="221280"/>
    <lineage>
        <taxon>Bacteria</taxon>
        <taxon>Pseudomonadati</taxon>
        <taxon>Pseudomonadota</taxon>
        <taxon>Gammaproteobacteria</taxon>
        <taxon>Candidatus Competibacteraceae</taxon>
        <taxon>Candidatus Competibacter</taxon>
    </lineage>
</organism>
<dbReference type="HAMAP" id="MF_01393">
    <property type="entry name" value="ATP_synth_a_bact"/>
    <property type="match status" value="1"/>
</dbReference>
<dbReference type="SUPFAM" id="SSF81336">
    <property type="entry name" value="F1F0 ATP synthase subunit A"/>
    <property type="match status" value="1"/>
</dbReference>
<gene>
    <name evidence="11" type="primary">atpB</name>
    <name evidence="14" type="ORF">E4P82_01915</name>
</gene>
<evidence type="ECO:0000256" key="8">
    <source>
        <dbReference type="ARBA" id="ARBA00023065"/>
    </source>
</evidence>
<feature type="transmembrane region" description="Helical" evidence="11">
    <location>
        <begin position="78"/>
        <end position="101"/>
    </location>
</feature>
<dbReference type="NCBIfam" id="NF004481">
    <property type="entry name" value="PRK05815.2-3"/>
    <property type="match status" value="1"/>
</dbReference>
<evidence type="ECO:0000256" key="4">
    <source>
        <dbReference type="ARBA" id="ARBA00022547"/>
    </source>
</evidence>
<dbReference type="InterPro" id="IPR035908">
    <property type="entry name" value="F0_ATP_A_sf"/>
</dbReference>
<dbReference type="RefSeq" id="WP_169247318.1">
    <property type="nucleotide sequence ID" value="NZ_SPMZ01000007.1"/>
</dbReference>
<accession>A0ABX1TIX2</accession>
<reference evidence="14 15" key="1">
    <citation type="submission" date="2019-03" db="EMBL/GenBank/DDBJ databases">
        <title>Metabolic reconstructions from genomes of highly enriched 'Candidatus Accumulibacter' and 'Candidatus Competibacter' bioreactor populations.</title>
        <authorList>
            <person name="Annavajhala M.K."/>
            <person name="Welles L."/>
            <person name="Abbas B."/>
            <person name="Sorokin D."/>
            <person name="Park H."/>
            <person name="Van Loosdrecht M."/>
            <person name="Chandran K."/>
        </authorList>
    </citation>
    <scope>NUCLEOTIDE SEQUENCE [LARGE SCALE GENOMIC DNA]</scope>
    <source>
        <strain evidence="14 15">SBR_G</strain>
    </source>
</reference>
<dbReference type="InterPro" id="IPR045082">
    <property type="entry name" value="ATP_syn_F0_a_bact/chloroplast"/>
</dbReference>
<dbReference type="CDD" id="cd00310">
    <property type="entry name" value="ATP-synt_Fo_a_6"/>
    <property type="match status" value="1"/>
</dbReference>
<feature type="transmembrane region" description="Helical" evidence="11">
    <location>
        <begin position="196"/>
        <end position="216"/>
    </location>
</feature>
<evidence type="ECO:0000256" key="7">
    <source>
        <dbReference type="ARBA" id="ARBA00022989"/>
    </source>
</evidence>
<dbReference type="NCBIfam" id="TIGR01131">
    <property type="entry name" value="ATP_synt_6_or_A"/>
    <property type="match status" value="1"/>
</dbReference>
<comment type="caution">
    <text evidence="14">The sequence shown here is derived from an EMBL/GenBank/DDBJ whole genome shotgun (WGS) entry which is preliminary data.</text>
</comment>
<evidence type="ECO:0000313" key="15">
    <source>
        <dbReference type="Proteomes" id="UP000760480"/>
    </source>
</evidence>
<evidence type="ECO:0000256" key="12">
    <source>
        <dbReference type="RuleBase" id="RU000483"/>
    </source>
</evidence>
<protein>
    <recommendedName>
        <fullName evidence="11 12">ATP synthase subunit a</fullName>
    </recommendedName>
    <alternativeName>
        <fullName evidence="11">ATP synthase F0 sector subunit a</fullName>
    </alternativeName>
    <alternativeName>
        <fullName evidence="11">F-ATPase subunit 6</fullName>
    </alternativeName>
</protein>
<name>A0ABX1TIX2_9GAMM</name>
<dbReference type="Gene3D" id="1.20.120.220">
    <property type="entry name" value="ATP synthase, F0 complex, subunit A"/>
    <property type="match status" value="1"/>
</dbReference>
<dbReference type="InterPro" id="IPR023011">
    <property type="entry name" value="ATP_synth_F0_asu_AS"/>
</dbReference>
<keyword evidence="7 11" id="KW-1133">Transmembrane helix</keyword>
<evidence type="ECO:0000313" key="14">
    <source>
        <dbReference type="EMBL" id="NMQ18059.1"/>
    </source>
</evidence>
<dbReference type="PANTHER" id="PTHR42823:SF3">
    <property type="entry name" value="ATP SYNTHASE SUBUNIT A, CHLOROPLASTIC"/>
    <property type="match status" value="1"/>
</dbReference>
<comment type="subcellular location">
    <subcellularLocation>
        <location evidence="11 12">Cell membrane</location>
        <topology evidence="11 12">Multi-pass membrane protein</topology>
    </subcellularLocation>
    <subcellularLocation>
        <location evidence="1">Membrane</location>
        <topology evidence="1">Multi-pass membrane protein</topology>
    </subcellularLocation>
</comment>
<evidence type="ECO:0000256" key="3">
    <source>
        <dbReference type="ARBA" id="ARBA00022448"/>
    </source>
</evidence>
<dbReference type="PROSITE" id="PS00449">
    <property type="entry name" value="ATPASE_A"/>
    <property type="match status" value="1"/>
</dbReference>
<comment type="function">
    <text evidence="11 12">Key component of the proton channel; it plays a direct role in the translocation of protons across the membrane.</text>
</comment>
<feature type="compositionally biased region" description="Low complexity" evidence="13">
    <location>
        <begin position="223"/>
        <end position="232"/>
    </location>
</feature>
<dbReference type="InterPro" id="IPR000568">
    <property type="entry name" value="ATP_synth_F0_asu"/>
</dbReference>
<keyword evidence="4 11" id="KW-0138">CF(0)</keyword>
<keyword evidence="9 11" id="KW-0472">Membrane</keyword>
<keyword evidence="8 11" id="KW-0406">Ion transport</keyword>
<keyword evidence="5 11" id="KW-0812">Transmembrane</keyword>
<evidence type="ECO:0000256" key="9">
    <source>
        <dbReference type="ARBA" id="ARBA00023136"/>
    </source>
</evidence>
<feature type="transmembrane region" description="Helical" evidence="11">
    <location>
        <begin position="15"/>
        <end position="36"/>
    </location>
</feature>
<evidence type="ECO:0000256" key="11">
    <source>
        <dbReference type="HAMAP-Rule" id="MF_01393"/>
    </source>
</evidence>
<feature type="transmembrane region" description="Helical" evidence="11">
    <location>
        <begin position="107"/>
        <end position="127"/>
    </location>
</feature>
<feature type="transmembrane region" description="Helical" evidence="11">
    <location>
        <begin position="165"/>
        <end position="190"/>
    </location>
</feature>
<dbReference type="PRINTS" id="PR00123">
    <property type="entry name" value="ATPASEA"/>
</dbReference>
<dbReference type="NCBIfam" id="TIGR03306">
    <property type="entry name" value="altF1_A"/>
    <property type="match status" value="1"/>
</dbReference>
<evidence type="ECO:0000256" key="5">
    <source>
        <dbReference type="ARBA" id="ARBA00022692"/>
    </source>
</evidence>
<dbReference type="InterPro" id="IPR017692">
    <property type="entry name" value="Alt_ATP_synth_F0_Asu"/>
</dbReference>
<evidence type="ECO:0000256" key="2">
    <source>
        <dbReference type="ARBA" id="ARBA00006810"/>
    </source>
</evidence>
<dbReference type="Proteomes" id="UP000760480">
    <property type="component" value="Unassembled WGS sequence"/>
</dbReference>
<evidence type="ECO:0000256" key="1">
    <source>
        <dbReference type="ARBA" id="ARBA00004141"/>
    </source>
</evidence>
<feature type="region of interest" description="Disordered" evidence="13">
    <location>
        <begin position="223"/>
        <end position="242"/>
    </location>
</feature>
<evidence type="ECO:0000256" key="10">
    <source>
        <dbReference type="ARBA" id="ARBA00023310"/>
    </source>
</evidence>
<comment type="similarity">
    <text evidence="2 11 12">Belongs to the ATPase A chain family.</text>
</comment>
<keyword evidence="6 11" id="KW-0375">Hydrogen ion transport</keyword>
<evidence type="ECO:0000256" key="13">
    <source>
        <dbReference type="SAM" id="MobiDB-lite"/>
    </source>
</evidence>
<keyword evidence="3 11" id="KW-0813">Transport</keyword>
<keyword evidence="10 11" id="KW-0066">ATP synthesis</keyword>
<evidence type="ECO:0000256" key="6">
    <source>
        <dbReference type="ARBA" id="ARBA00022781"/>
    </source>
</evidence>
<dbReference type="EMBL" id="SPMZ01000007">
    <property type="protein sequence ID" value="NMQ18059.1"/>
    <property type="molecule type" value="Genomic_DNA"/>
</dbReference>
<keyword evidence="11" id="KW-1003">Cell membrane</keyword>
<dbReference type="Pfam" id="PF00119">
    <property type="entry name" value="ATP-synt_A"/>
    <property type="match status" value="1"/>
</dbReference>
<proteinExistence type="inferred from homology"/>
<dbReference type="PANTHER" id="PTHR42823">
    <property type="entry name" value="ATP SYNTHASE SUBUNIT A, CHLOROPLASTIC"/>
    <property type="match status" value="1"/>
</dbReference>